<evidence type="ECO:0000313" key="1">
    <source>
        <dbReference type="EMBL" id="KAL0957475.1"/>
    </source>
</evidence>
<accession>A0ABR3JQP9</accession>
<organism evidence="1 2">
    <name type="scientific">Hohenbuehelia grisea</name>
    <dbReference type="NCBI Taxonomy" id="104357"/>
    <lineage>
        <taxon>Eukaryota</taxon>
        <taxon>Fungi</taxon>
        <taxon>Dikarya</taxon>
        <taxon>Basidiomycota</taxon>
        <taxon>Agaricomycotina</taxon>
        <taxon>Agaricomycetes</taxon>
        <taxon>Agaricomycetidae</taxon>
        <taxon>Agaricales</taxon>
        <taxon>Pleurotineae</taxon>
        <taxon>Pleurotaceae</taxon>
        <taxon>Hohenbuehelia</taxon>
    </lineage>
</organism>
<sequence length="110" mass="12624">MIGLVTKSGNRVLINIPQPFQVFQEDSRVAIDTWYCHSHPFGYDKNNLNLDHFTHNIIRNELDAITSTPAPYPARWIFSPQNDLVFASSVDEDVERLPPDQWVKRGAAKM</sequence>
<evidence type="ECO:0000313" key="2">
    <source>
        <dbReference type="Proteomes" id="UP001556367"/>
    </source>
</evidence>
<reference evidence="2" key="1">
    <citation type="submission" date="2024-06" db="EMBL/GenBank/DDBJ databases">
        <title>Multi-omics analyses provide insights into the biosynthesis of the anticancer antibiotic pleurotin in Hohenbuehelia grisea.</title>
        <authorList>
            <person name="Weaver J.A."/>
            <person name="Alberti F."/>
        </authorList>
    </citation>
    <scope>NUCLEOTIDE SEQUENCE [LARGE SCALE GENOMIC DNA]</scope>
    <source>
        <strain evidence="2">T-177</strain>
    </source>
</reference>
<dbReference type="EMBL" id="JASNQZ010000005">
    <property type="protein sequence ID" value="KAL0957475.1"/>
    <property type="molecule type" value="Genomic_DNA"/>
</dbReference>
<proteinExistence type="predicted"/>
<protein>
    <submittedName>
        <fullName evidence="1">Uncharacterized protein</fullName>
    </submittedName>
</protein>
<name>A0ABR3JQP9_9AGAR</name>
<gene>
    <name evidence="1" type="ORF">HGRIS_001268</name>
</gene>
<keyword evidence="2" id="KW-1185">Reference proteome</keyword>
<dbReference type="Proteomes" id="UP001556367">
    <property type="component" value="Unassembled WGS sequence"/>
</dbReference>
<comment type="caution">
    <text evidence="1">The sequence shown here is derived from an EMBL/GenBank/DDBJ whole genome shotgun (WGS) entry which is preliminary data.</text>
</comment>